<evidence type="ECO:0000313" key="8">
    <source>
        <dbReference type="EnsemblMetazoa" id="CLYHEMP007651.1"/>
    </source>
</evidence>
<proteinExistence type="inferred from homology"/>
<evidence type="ECO:0000256" key="5">
    <source>
        <dbReference type="ARBA" id="ARBA00023326"/>
    </source>
</evidence>
<evidence type="ECO:0000256" key="2">
    <source>
        <dbReference type="ARBA" id="ARBA00022801"/>
    </source>
</evidence>
<evidence type="ECO:0000256" key="1">
    <source>
        <dbReference type="ARBA" id="ARBA00007495"/>
    </source>
</evidence>
<dbReference type="PANTHER" id="PTHR31490:SF1">
    <property type="entry name" value="ENDO-1,4-BETA-XYLANASE 1"/>
    <property type="match status" value="1"/>
</dbReference>
<dbReference type="InterPro" id="IPR001000">
    <property type="entry name" value="GH10_dom"/>
</dbReference>
<organism evidence="8 9">
    <name type="scientific">Clytia hemisphaerica</name>
    <dbReference type="NCBI Taxonomy" id="252671"/>
    <lineage>
        <taxon>Eukaryota</taxon>
        <taxon>Metazoa</taxon>
        <taxon>Cnidaria</taxon>
        <taxon>Hydrozoa</taxon>
        <taxon>Hydroidolina</taxon>
        <taxon>Leptothecata</taxon>
        <taxon>Obeliida</taxon>
        <taxon>Clytiidae</taxon>
        <taxon>Clytia</taxon>
    </lineage>
</organism>
<dbReference type="PROSITE" id="PS51760">
    <property type="entry name" value="GH10_2"/>
    <property type="match status" value="1"/>
</dbReference>
<feature type="active site" description="Nucleophile" evidence="6">
    <location>
        <position position="156"/>
    </location>
</feature>
<evidence type="ECO:0000256" key="6">
    <source>
        <dbReference type="PROSITE-ProRule" id="PRU10061"/>
    </source>
</evidence>
<protein>
    <recommendedName>
        <fullName evidence="7">GH10 domain-containing protein</fullName>
    </recommendedName>
</protein>
<dbReference type="EnsemblMetazoa" id="CLYHEMT007651.1">
    <property type="protein sequence ID" value="CLYHEMP007651.1"/>
    <property type="gene ID" value="CLYHEMG007651"/>
</dbReference>
<dbReference type="InterPro" id="IPR017853">
    <property type="entry name" value="GH"/>
</dbReference>
<evidence type="ECO:0000313" key="9">
    <source>
        <dbReference type="Proteomes" id="UP000594262"/>
    </source>
</evidence>
<dbReference type="Gene3D" id="3.20.20.80">
    <property type="entry name" value="Glycosidases"/>
    <property type="match status" value="1"/>
</dbReference>
<dbReference type="InterPro" id="IPR031158">
    <property type="entry name" value="GH10_AS"/>
</dbReference>
<evidence type="ECO:0000256" key="4">
    <source>
        <dbReference type="ARBA" id="ARBA00023295"/>
    </source>
</evidence>
<keyword evidence="9" id="KW-1185">Reference proteome</keyword>
<keyword evidence="5" id="KW-0624">Polysaccharide degradation</keyword>
<dbReference type="PRINTS" id="PR00134">
    <property type="entry name" value="GLHYDRLASE10"/>
</dbReference>
<evidence type="ECO:0000256" key="3">
    <source>
        <dbReference type="ARBA" id="ARBA00023277"/>
    </source>
</evidence>
<evidence type="ECO:0000259" key="7">
    <source>
        <dbReference type="PROSITE" id="PS51760"/>
    </source>
</evidence>
<dbReference type="SMART" id="SM00633">
    <property type="entry name" value="Glyco_10"/>
    <property type="match status" value="1"/>
</dbReference>
<sequence length="295" mass="35089">FRMKIRGHCIFWAVEEEQPKWLLKADPMQLKGAMWRRLHDVLTRYKNRIRDWDVNNEMLHGSFYSDRMNETIRDWMYYEAHRIFPRGQMFVNEFEVLSAPWYTQSYVDQIRSFLKKGIPIDGIGVQGHFAGHAHPEILKERLDDLAVLGLPIWITELDVVAENDVKRAEVLEKIIRVAYAHPSVQGIVLWTFWDKHEWKKNTSLFEGHFFKPNEAGRRYLRMRNEWKTDIIDRQPDDVTSHDCVFRFRAFHGEHVIRIRLPDGSVLEQNVNIRNHPGELELVFNKQSPDIKDAPD</sequence>
<dbReference type="PROSITE" id="PS00591">
    <property type="entry name" value="GH10_1"/>
    <property type="match status" value="1"/>
</dbReference>
<dbReference type="GO" id="GO:0000272">
    <property type="term" value="P:polysaccharide catabolic process"/>
    <property type="evidence" value="ECO:0007669"/>
    <property type="project" value="UniProtKB-KW"/>
</dbReference>
<keyword evidence="4" id="KW-0326">Glycosidase</keyword>
<name>A0A7M5U8U6_9CNID</name>
<dbReference type="GO" id="GO:0031176">
    <property type="term" value="F:endo-1,4-beta-xylanase activity"/>
    <property type="evidence" value="ECO:0007669"/>
    <property type="project" value="UniProtKB-ARBA"/>
</dbReference>
<accession>A0A7M5U8U6</accession>
<comment type="similarity">
    <text evidence="1">Belongs to the glycosyl hydrolase 10 (cellulase F) family.</text>
</comment>
<dbReference type="InterPro" id="IPR044846">
    <property type="entry name" value="GH10"/>
</dbReference>
<dbReference type="OrthoDB" id="5985438at2759"/>
<dbReference type="SUPFAM" id="SSF51445">
    <property type="entry name" value="(Trans)glycosidases"/>
    <property type="match status" value="1"/>
</dbReference>
<feature type="domain" description="GH10" evidence="7">
    <location>
        <begin position="1"/>
        <end position="222"/>
    </location>
</feature>
<keyword evidence="2" id="KW-0378">Hydrolase</keyword>
<dbReference type="PANTHER" id="PTHR31490">
    <property type="entry name" value="GLYCOSYL HYDROLASE"/>
    <property type="match status" value="1"/>
</dbReference>
<reference evidence="8" key="1">
    <citation type="submission" date="2021-01" db="UniProtKB">
        <authorList>
            <consortium name="EnsemblMetazoa"/>
        </authorList>
    </citation>
    <scope>IDENTIFICATION</scope>
</reference>
<dbReference type="Proteomes" id="UP000594262">
    <property type="component" value="Unplaced"/>
</dbReference>
<keyword evidence="3" id="KW-0119">Carbohydrate metabolism</keyword>
<dbReference type="Pfam" id="PF00331">
    <property type="entry name" value="Glyco_hydro_10"/>
    <property type="match status" value="1"/>
</dbReference>
<dbReference type="AlphaFoldDB" id="A0A7M5U8U6"/>